<gene>
    <name evidence="1" type="ORF">CfE428DRAFT_3952</name>
</gene>
<dbReference type="STRING" id="497964.CfE428DRAFT_3952"/>
<dbReference type="EMBL" id="ABVL01000012">
    <property type="protein sequence ID" value="EDY18567.1"/>
    <property type="molecule type" value="Genomic_DNA"/>
</dbReference>
<evidence type="ECO:0000313" key="2">
    <source>
        <dbReference type="Proteomes" id="UP000005824"/>
    </source>
</evidence>
<dbReference type="Proteomes" id="UP000005824">
    <property type="component" value="Unassembled WGS sequence"/>
</dbReference>
<dbReference type="InParanoid" id="B4D4W4"/>
<keyword evidence="2" id="KW-1185">Reference proteome</keyword>
<comment type="caution">
    <text evidence="1">The sequence shown here is derived from an EMBL/GenBank/DDBJ whole genome shotgun (WGS) entry which is preliminary data.</text>
</comment>
<organism evidence="1 2">
    <name type="scientific">Chthoniobacter flavus Ellin428</name>
    <dbReference type="NCBI Taxonomy" id="497964"/>
    <lineage>
        <taxon>Bacteria</taxon>
        <taxon>Pseudomonadati</taxon>
        <taxon>Verrucomicrobiota</taxon>
        <taxon>Spartobacteria</taxon>
        <taxon>Chthoniobacterales</taxon>
        <taxon>Chthoniobacteraceae</taxon>
        <taxon>Chthoniobacter</taxon>
    </lineage>
</organism>
<evidence type="ECO:0000313" key="1">
    <source>
        <dbReference type="EMBL" id="EDY18567.1"/>
    </source>
</evidence>
<name>B4D4W4_9BACT</name>
<sequence length="51" mass="5887">MWFSKTLIRWIALLIEKWVGILPQLKRLSAAERTTIVRSDVQTVVGFQTDA</sequence>
<dbReference type="AlphaFoldDB" id="B4D4W4"/>
<protein>
    <submittedName>
        <fullName evidence="1">Uncharacterized protein</fullName>
    </submittedName>
</protein>
<accession>B4D4W4</accession>
<proteinExistence type="predicted"/>
<reference evidence="1 2" key="1">
    <citation type="journal article" date="2011" name="J. Bacteriol.">
        <title>Genome sequence of Chthoniobacter flavus Ellin428, an aerobic heterotrophic soil bacterium.</title>
        <authorList>
            <person name="Kant R."/>
            <person name="van Passel M.W."/>
            <person name="Palva A."/>
            <person name="Lucas S."/>
            <person name="Lapidus A."/>
            <person name="Glavina Del Rio T."/>
            <person name="Dalin E."/>
            <person name="Tice H."/>
            <person name="Bruce D."/>
            <person name="Goodwin L."/>
            <person name="Pitluck S."/>
            <person name="Larimer F.W."/>
            <person name="Land M.L."/>
            <person name="Hauser L."/>
            <person name="Sangwan P."/>
            <person name="de Vos W.M."/>
            <person name="Janssen P.H."/>
            <person name="Smidt H."/>
        </authorList>
    </citation>
    <scope>NUCLEOTIDE SEQUENCE [LARGE SCALE GENOMIC DNA]</scope>
    <source>
        <strain evidence="1 2">Ellin428</strain>
    </source>
</reference>